<feature type="non-terminal residue" evidence="1">
    <location>
        <position position="72"/>
    </location>
</feature>
<gene>
    <name evidence="1" type="primary">HaOG208985</name>
    <name evidence="1" type="ORF">B5X24_HaOG208985</name>
</gene>
<accession>A0A2W1BLD9</accession>
<name>A0A2W1BLD9_HELAM</name>
<sequence>MFENSDRCRSTLDAANEEAENGSACASLVLGSSSVDPPLLSRRFCVMTSPLAISSSVTESNSSDLSEQKVLT</sequence>
<evidence type="ECO:0000313" key="2">
    <source>
        <dbReference type="Proteomes" id="UP000249218"/>
    </source>
</evidence>
<keyword evidence="2" id="KW-1185">Reference proteome</keyword>
<organism evidence="1 2">
    <name type="scientific">Helicoverpa armigera</name>
    <name type="common">Cotton bollworm</name>
    <name type="synonym">Heliothis armigera</name>
    <dbReference type="NCBI Taxonomy" id="29058"/>
    <lineage>
        <taxon>Eukaryota</taxon>
        <taxon>Metazoa</taxon>
        <taxon>Ecdysozoa</taxon>
        <taxon>Arthropoda</taxon>
        <taxon>Hexapoda</taxon>
        <taxon>Insecta</taxon>
        <taxon>Pterygota</taxon>
        <taxon>Neoptera</taxon>
        <taxon>Endopterygota</taxon>
        <taxon>Lepidoptera</taxon>
        <taxon>Glossata</taxon>
        <taxon>Ditrysia</taxon>
        <taxon>Noctuoidea</taxon>
        <taxon>Noctuidae</taxon>
        <taxon>Heliothinae</taxon>
        <taxon>Helicoverpa</taxon>
    </lineage>
</organism>
<dbReference type="Proteomes" id="UP000249218">
    <property type="component" value="Unassembled WGS sequence"/>
</dbReference>
<evidence type="ECO:0000313" key="1">
    <source>
        <dbReference type="EMBL" id="PZC73676.1"/>
    </source>
</evidence>
<dbReference type="AlphaFoldDB" id="A0A2W1BLD9"/>
<proteinExistence type="predicted"/>
<dbReference type="EMBL" id="KZ150092">
    <property type="protein sequence ID" value="PZC73676.1"/>
    <property type="molecule type" value="Genomic_DNA"/>
</dbReference>
<reference evidence="1 2" key="1">
    <citation type="journal article" date="2017" name="BMC Biol.">
        <title>Genomic innovations, transcriptional plasticity and gene loss underlying the evolution and divergence of two highly polyphagous and invasive Helicoverpa pest species.</title>
        <authorList>
            <person name="Pearce S.L."/>
            <person name="Clarke D.F."/>
            <person name="East P.D."/>
            <person name="Elfekih S."/>
            <person name="Gordon K.H."/>
            <person name="Jermiin L.S."/>
            <person name="McGaughran A."/>
            <person name="Oakeshott J.G."/>
            <person name="Papanikolaou A."/>
            <person name="Perera O.P."/>
            <person name="Rane R.V."/>
            <person name="Richards S."/>
            <person name="Tay W.T."/>
            <person name="Walsh T.K."/>
            <person name="Anderson A."/>
            <person name="Anderson C.J."/>
            <person name="Asgari S."/>
            <person name="Board P.G."/>
            <person name="Bretschneider A."/>
            <person name="Campbell P.M."/>
            <person name="Chertemps T."/>
            <person name="Christeller J.T."/>
            <person name="Coppin C.W."/>
            <person name="Downes S.J."/>
            <person name="Duan G."/>
            <person name="Farnsworth C.A."/>
            <person name="Good R.T."/>
            <person name="Han L.B."/>
            <person name="Han Y.C."/>
            <person name="Hatje K."/>
            <person name="Horne I."/>
            <person name="Huang Y.P."/>
            <person name="Hughes D.S."/>
            <person name="Jacquin-Joly E."/>
            <person name="James W."/>
            <person name="Jhangiani S."/>
            <person name="Kollmar M."/>
            <person name="Kuwar S.S."/>
            <person name="Li S."/>
            <person name="Liu N.Y."/>
            <person name="Maibeche M.T."/>
            <person name="Miller J.R."/>
            <person name="Montagne N."/>
            <person name="Perry T."/>
            <person name="Qu J."/>
            <person name="Song S.V."/>
            <person name="Sutton G.G."/>
            <person name="Vogel H."/>
            <person name="Walenz B.P."/>
            <person name="Xu W."/>
            <person name="Zhang H.J."/>
            <person name="Zou Z."/>
            <person name="Batterham P."/>
            <person name="Edwards O.R."/>
            <person name="Feyereisen R."/>
            <person name="Gibbs R.A."/>
            <person name="Heckel D.G."/>
            <person name="McGrath A."/>
            <person name="Robin C."/>
            <person name="Scherer S.E."/>
            <person name="Worley K.C."/>
            <person name="Wu Y.D."/>
        </authorList>
    </citation>
    <scope>NUCLEOTIDE SEQUENCE [LARGE SCALE GENOMIC DNA]</scope>
    <source>
        <strain evidence="1">Harm_GR_Male_#8</strain>
        <tissue evidence="1">Whole organism</tissue>
    </source>
</reference>
<protein>
    <submittedName>
        <fullName evidence="1">Uncharacterized protein</fullName>
    </submittedName>
</protein>